<keyword evidence="7" id="KW-0100">Branched-chain amino acid biosynthesis</keyword>
<dbReference type="Pfam" id="PF01063">
    <property type="entry name" value="Aminotran_4"/>
    <property type="match status" value="1"/>
</dbReference>
<dbReference type="InterPro" id="IPR036038">
    <property type="entry name" value="Aminotransferase-like"/>
</dbReference>
<keyword evidence="4" id="KW-0028">Amino-acid biosynthesis</keyword>
<dbReference type="InterPro" id="IPR043131">
    <property type="entry name" value="BCAT-like_N"/>
</dbReference>
<reference evidence="9" key="1">
    <citation type="submission" date="2021-07" db="EMBL/GenBank/DDBJ databases">
        <authorList>
            <person name="Branca A.L. A."/>
        </authorList>
    </citation>
    <scope>NUCLEOTIDE SEQUENCE</scope>
</reference>
<dbReference type="PANTHER" id="PTHR11825:SF69">
    <property type="entry name" value="BRANCHED-CHAIN-AMINO-ACID AMINOTRANSFERASE"/>
    <property type="match status" value="1"/>
</dbReference>
<evidence type="ECO:0000256" key="5">
    <source>
        <dbReference type="ARBA" id="ARBA00022679"/>
    </source>
</evidence>
<comment type="similarity">
    <text evidence="2">Belongs to the class-IV pyridoxal-phosphate-dependent aminotransferase family.</text>
</comment>
<dbReference type="InterPro" id="IPR005786">
    <property type="entry name" value="B_amino_transII"/>
</dbReference>
<dbReference type="SUPFAM" id="SSF56752">
    <property type="entry name" value="D-aminoacid aminotransferase-like PLP-dependent enzymes"/>
    <property type="match status" value="1"/>
</dbReference>
<evidence type="ECO:0000256" key="6">
    <source>
        <dbReference type="ARBA" id="ARBA00022898"/>
    </source>
</evidence>
<protein>
    <recommendedName>
        <fullName evidence="11">Branched-chain-amino-acid transaminase</fullName>
    </recommendedName>
</protein>
<comment type="caution">
    <text evidence="9">The sequence shown here is derived from an EMBL/GenBank/DDBJ whole genome shotgun (WGS) entry which is preliminary data.</text>
</comment>
<dbReference type="EMBL" id="CAJVPG010000133">
    <property type="protein sequence ID" value="CAG8360540.1"/>
    <property type="molecule type" value="Genomic_DNA"/>
</dbReference>
<dbReference type="AlphaFoldDB" id="A0A9W4NEU4"/>
<evidence type="ECO:0008006" key="11">
    <source>
        <dbReference type="Google" id="ProtNLM"/>
    </source>
</evidence>
<dbReference type="GO" id="GO:0009098">
    <property type="term" value="P:L-leucine biosynthetic process"/>
    <property type="evidence" value="ECO:0007669"/>
    <property type="project" value="TreeGrafter"/>
</dbReference>
<dbReference type="CDD" id="cd01557">
    <property type="entry name" value="BCAT_beta_family"/>
    <property type="match status" value="1"/>
</dbReference>
<feature type="modified residue" description="N6-(pyridoxal phosphate)lysine" evidence="8">
    <location>
        <position position="225"/>
    </location>
</feature>
<evidence type="ECO:0000256" key="1">
    <source>
        <dbReference type="ARBA" id="ARBA00001933"/>
    </source>
</evidence>
<dbReference type="InterPro" id="IPR043132">
    <property type="entry name" value="BCAT-like_C"/>
</dbReference>
<comment type="cofactor">
    <cofactor evidence="1">
        <name>pyridoxal 5'-phosphate</name>
        <dbReference type="ChEBI" id="CHEBI:597326"/>
    </cofactor>
</comment>
<organism evidence="9 10">
    <name type="scientific">Penicillium salamii</name>
    <dbReference type="NCBI Taxonomy" id="1612424"/>
    <lineage>
        <taxon>Eukaryota</taxon>
        <taxon>Fungi</taxon>
        <taxon>Dikarya</taxon>
        <taxon>Ascomycota</taxon>
        <taxon>Pezizomycotina</taxon>
        <taxon>Eurotiomycetes</taxon>
        <taxon>Eurotiomycetidae</taxon>
        <taxon>Eurotiales</taxon>
        <taxon>Aspergillaceae</taxon>
        <taxon>Penicillium</taxon>
    </lineage>
</organism>
<dbReference type="FunFam" id="3.30.470.10:FF:000012">
    <property type="entry name" value="Branched-chain-amino-acid aminotransferase"/>
    <property type="match status" value="1"/>
</dbReference>
<dbReference type="FunFam" id="3.20.10.10:FF:000004">
    <property type="entry name" value="Branched-chain-amino-acid aminotransferase"/>
    <property type="match status" value="1"/>
</dbReference>
<evidence type="ECO:0000313" key="10">
    <source>
        <dbReference type="Proteomes" id="UP001152649"/>
    </source>
</evidence>
<dbReference type="Proteomes" id="UP001152649">
    <property type="component" value="Unassembled WGS sequence"/>
</dbReference>
<dbReference type="InterPro" id="IPR033939">
    <property type="entry name" value="BCAT_family"/>
</dbReference>
<evidence type="ECO:0000313" key="9">
    <source>
        <dbReference type="EMBL" id="CAG8360540.1"/>
    </source>
</evidence>
<dbReference type="GO" id="GO:0005739">
    <property type="term" value="C:mitochondrion"/>
    <property type="evidence" value="ECO:0007669"/>
    <property type="project" value="TreeGrafter"/>
</dbReference>
<name>A0A9W4NEU4_9EURO</name>
<dbReference type="Gene3D" id="3.30.470.10">
    <property type="match status" value="1"/>
</dbReference>
<dbReference type="PANTHER" id="PTHR11825">
    <property type="entry name" value="SUBGROUP IIII AMINOTRANSFERASE"/>
    <property type="match status" value="1"/>
</dbReference>
<keyword evidence="10" id="KW-1185">Reference proteome</keyword>
<gene>
    <name evidence="9" type="ORF">PSALAMII_LOCUS3746</name>
</gene>
<dbReference type="GO" id="GO:0009099">
    <property type="term" value="P:L-valine biosynthetic process"/>
    <property type="evidence" value="ECO:0007669"/>
    <property type="project" value="TreeGrafter"/>
</dbReference>
<evidence type="ECO:0000256" key="7">
    <source>
        <dbReference type="ARBA" id="ARBA00023304"/>
    </source>
</evidence>
<dbReference type="GO" id="GO:0004084">
    <property type="term" value="F:branched-chain-amino-acid transaminase activity"/>
    <property type="evidence" value="ECO:0007669"/>
    <property type="project" value="InterPro"/>
</dbReference>
<sequence>MSAVLNGMNRTSETPAPLSASNIIFNRSTVERSVPQHGSPEQWAQNVCSDHMVTCRWTLSDGWEVPHIVPYGNLSISPAASCLNYATQCFEGMKAFRGFDGKLRLFRPDCNAKRLVMSAQRVCLPAFDDNELVELIKALLRIDAPRWLPKEAAGRFLYIRPCLVGTGDQLGVQTPREATLYIMMVPWPDFSKESPPGISPRDGLRLYASAEDTIRAWPGGFGFAKVGANYGTSFGAHGEAQHKGYDQVLWLFGPDHQITEAGASNFCAIVRNRDSGLTELITPPLAEKLILDGVTRRSILELARSRMAGELEVVERKFTMHELENAWEEGRIVETFVCGTAFFITPVLSINFNGRELDLPHGDADPGKRFTSLFGDWLRNIQLGVVDHQWAVEVKEF</sequence>
<evidence type="ECO:0000256" key="2">
    <source>
        <dbReference type="ARBA" id="ARBA00009320"/>
    </source>
</evidence>
<dbReference type="InterPro" id="IPR001544">
    <property type="entry name" value="Aminotrans_IV"/>
</dbReference>
<dbReference type="Gene3D" id="3.20.10.10">
    <property type="entry name" value="D-amino Acid Aminotransferase, subunit A, domain 2"/>
    <property type="match status" value="1"/>
</dbReference>
<dbReference type="PIRSF" id="PIRSF006468">
    <property type="entry name" value="BCAT1"/>
    <property type="match status" value="1"/>
</dbReference>
<evidence type="ECO:0000256" key="8">
    <source>
        <dbReference type="PIRSR" id="PIRSR006468-1"/>
    </source>
</evidence>
<keyword evidence="6" id="KW-0663">Pyridoxal phosphate</keyword>
<keyword evidence="5" id="KW-0808">Transferase</keyword>
<proteinExistence type="inferred from homology"/>
<keyword evidence="3" id="KW-0032">Aminotransferase</keyword>
<evidence type="ECO:0000256" key="4">
    <source>
        <dbReference type="ARBA" id="ARBA00022605"/>
    </source>
</evidence>
<accession>A0A9W4NEU4</accession>
<evidence type="ECO:0000256" key="3">
    <source>
        <dbReference type="ARBA" id="ARBA00022576"/>
    </source>
</evidence>
<dbReference type="OrthoDB" id="1732691at2759"/>